<accession>A0ABS3M1R7</accession>
<protein>
    <submittedName>
        <fullName evidence="1">Uncharacterized protein</fullName>
    </submittedName>
</protein>
<keyword evidence="2" id="KW-1185">Reference proteome</keyword>
<reference evidence="1 2" key="1">
    <citation type="submission" date="2021-03" db="EMBL/GenBank/DDBJ databases">
        <title>The complete genome sequence of Acetobacter sacchari TBRC 11175.</title>
        <authorList>
            <person name="Charoenyingcharoen P."/>
            <person name="Yukphan P."/>
        </authorList>
    </citation>
    <scope>NUCLEOTIDE SEQUENCE [LARGE SCALE GENOMIC DNA]</scope>
    <source>
        <strain evidence="1 2">TBRC 11175</strain>
    </source>
</reference>
<comment type="caution">
    <text evidence="1">The sequence shown here is derived from an EMBL/GenBank/DDBJ whole genome shotgun (WGS) entry which is preliminary data.</text>
</comment>
<proteinExistence type="predicted"/>
<evidence type="ECO:0000313" key="2">
    <source>
        <dbReference type="Proteomes" id="UP000664771"/>
    </source>
</evidence>
<dbReference type="Proteomes" id="UP000664771">
    <property type="component" value="Unassembled WGS sequence"/>
</dbReference>
<name>A0ABS3M1R7_9PROT</name>
<feature type="non-terminal residue" evidence="1">
    <location>
        <position position="83"/>
    </location>
</feature>
<sequence length="83" mass="9679">MTAPWDGRPQEPERDGWHTVVCDGDRHEKWWDAEAHYWTTAQWGDLIWTPDEAVKELWEYWGPNLTPADLAARDAATIERCAV</sequence>
<dbReference type="EMBL" id="JAFVMF010000048">
    <property type="protein sequence ID" value="MBO1362076.1"/>
    <property type="molecule type" value="Genomic_DNA"/>
</dbReference>
<gene>
    <name evidence="1" type="ORF">J2D73_20065</name>
</gene>
<organism evidence="1 2">
    <name type="scientific">Acetobacter sacchari</name>
    <dbReference type="NCBI Taxonomy" id="2661687"/>
    <lineage>
        <taxon>Bacteria</taxon>
        <taxon>Pseudomonadati</taxon>
        <taxon>Pseudomonadota</taxon>
        <taxon>Alphaproteobacteria</taxon>
        <taxon>Acetobacterales</taxon>
        <taxon>Acetobacteraceae</taxon>
        <taxon>Acetobacter</taxon>
    </lineage>
</organism>
<evidence type="ECO:0000313" key="1">
    <source>
        <dbReference type="EMBL" id="MBO1362076.1"/>
    </source>
</evidence>